<protein>
    <submittedName>
        <fullName evidence="1">Uncharacterized protein</fullName>
    </submittedName>
</protein>
<dbReference type="EMBL" id="KY684083">
    <property type="protein sequence ID" value="ARF08437.1"/>
    <property type="molecule type" value="Genomic_DNA"/>
</dbReference>
<organism evidence="1">
    <name type="scientific">Catovirus CTV1</name>
    <dbReference type="NCBI Taxonomy" id="1977631"/>
    <lineage>
        <taxon>Viruses</taxon>
        <taxon>Varidnaviria</taxon>
        <taxon>Bamfordvirae</taxon>
        <taxon>Nucleocytoviricota</taxon>
        <taxon>Megaviricetes</taxon>
        <taxon>Imitervirales</taxon>
        <taxon>Mimiviridae</taxon>
        <taxon>Klosneuvirinae</taxon>
        <taxon>Catovirus</taxon>
    </lineage>
</organism>
<gene>
    <name evidence="1" type="ORF">Catovirus_1_487</name>
</gene>
<proteinExistence type="predicted"/>
<sequence length="105" mass="11962">MVNITIYTSANNNIIISNDIKILSISGDLEKCFVRVIKDDDVYYFVFKSNSNMPKNIKSIIKCYFEGKNIPKALYTDYSLKGRPGLIGYPYCYSKLDKIVGTIDL</sequence>
<accession>A0A1V0S9P5</accession>
<evidence type="ECO:0000313" key="1">
    <source>
        <dbReference type="EMBL" id="ARF08437.1"/>
    </source>
</evidence>
<name>A0A1V0S9P5_9VIRU</name>
<reference evidence="1" key="1">
    <citation type="journal article" date="2017" name="Science">
        <title>Giant viruses with an expanded complement of translation system components.</title>
        <authorList>
            <person name="Schulz F."/>
            <person name="Yutin N."/>
            <person name="Ivanova N.N."/>
            <person name="Ortega D.R."/>
            <person name="Lee T.K."/>
            <person name="Vierheilig J."/>
            <person name="Daims H."/>
            <person name="Horn M."/>
            <person name="Wagner M."/>
            <person name="Jensen G.J."/>
            <person name="Kyrpides N.C."/>
            <person name="Koonin E.V."/>
            <person name="Woyke T."/>
        </authorList>
    </citation>
    <scope>NUCLEOTIDE SEQUENCE</scope>
    <source>
        <strain evidence="1">CTV1</strain>
    </source>
</reference>